<dbReference type="InterPro" id="IPR008979">
    <property type="entry name" value="Galactose-bd-like_sf"/>
</dbReference>
<dbReference type="GO" id="GO:0004567">
    <property type="term" value="F:beta-mannosidase activity"/>
    <property type="evidence" value="ECO:0007669"/>
    <property type="project" value="UniProtKB-EC"/>
</dbReference>
<feature type="region of interest" description="Disordered" evidence="6">
    <location>
        <begin position="1"/>
        <end position="35"/>
    </location>
</feature>
<dbReference type="InterPro" id="IPR050887">
    <property type="entry name" value="Beta-mannosidase_GH2"/>
</dbReference>
<dbReference type="Gene3D" id="3.20.20.80">
    <property type="entry name" value="Glycosidases"/>
    <property type="match status" value="1"/>
</dbReference>
<evidence type="ECO:0000256" key="2">
    <source>
        <dbReference type="ARBA" id="ARBA00012754"/>
    </source>
</evidence>
<keyword evidence="10" id="KW-1185">Reference proteome</keyword>
<dbReference type="InterPro" id="IPR017853">
    <property type="entry name" value="GH"/>
</dbReference>
<dbReference type="AlphaFoldDB" id="A0AB34JE19"/>
<dbReference type="Pfam" id="PF17753">
    <property type="entry name" value="Ig_mannosidase"/>
    <property type="match status" value="1"/>
</dbReference>
<accession>A0AB34JE19</accession>
<dbReference type="Gene3D" id="2.60.120.260">
    <property type="entry name" value="Galactose-binding domain-like"/>
    <property type="match status" value="1"/>
</dbReference>
<keyword evidence="5" id="KW-0326">Glycosidase</keyword>
<dbReference type="PANTHER" id="PTHR43730:SF1">
    <property type="entry name" value="BETA-MANNOSIDASE"/>
    <property type="match status" value="1"/>
</dbReference>
<dbReference type="SUPFAM" id="SSF51445">
    <property type="entry name" value="(Trans)glycosidases"/>
    <property type="match status" value="1"/>
</dbReference>
<evidence type="ECO:0000313" key="9">
    <source>
        <dbReference type="EMBL" id="KAL1519964.1"/>
    </source>
</evidence>
<dbReference type="EC" id="3.2.1.25" evidence="2"/>
<feature type="compositionally biased region" description="Basic and acidic residues" evidence="6">
    <location>
        <begin position="17"/>
        <end position="32"/>
    </location>
</feature>
<feature type="domain" description="Beta-mannosidase Ig-fold" evidence="7">
    <location>
        <begin position="933"/>
        <end position="1004"/>
    </location>
</feature>
<dbReference type="Pfam" id="PF22666">
    <property type="entry name" value="Glyco_hydro_2_N2"/>
    <property type="match status" value="1"/>
</dbReference>
<evidence type="ECO:0000256" key="4">
    <source>
        <dbReference type="ARBA" id="ARBA00023180"/>
    </source>
</evidence>
<evidence type="ECO:0000256" key="3">
    <source>
        <dbReference type="ARBA" id="ARBA00022801"/>
    </source>
</evidence>
<evidence type="ECO:0000256" key="1">
    <source>
        <dbReference type="ARBA" id="ARBA00000829"/>
    </source>
</evidence>
<dbReference type="EMBL" id="JBGBPQ010000009">
    <property type="protein sequence ID" value="KAL1519964.1"/>
    <property type="molecule type" value="Genomic_DNA"/>
</dbReference>
<sequence length="1005" mass="110221">MPHVGHRLASASEHDDDGSLHDPEEWPPHELRAASPSPSGTFCLRAIMVLAVVALTMSAAALQHTILIGHSPAPPPLAARVSRRLTTPAVSWRCTNANGSISVAATLPSVAHLALRQAHVLPADPLYRFNELAFAWVTQESWNFSAEFDADDASPVDSALLHANGLVLELDGVDTVAEVRLNGALVGRPRSAFVRWRLPLPAGLLLAGRNHLAVSFAPPRAYAEAQSLLYPYDVPLTEYHHVWSEPSHRNFIRKPPSDFGWDWGPSFMPTGISGAISLHDDGAAIEYLSVAQSHLRNGSVGLAVRAVLSPGSSARCASVWLRVELCFPSCDAPLERRLAAASPSDCAAAAADDDEEDGADARRLTGSARLMVEEPRLWWPWGHGEQNLYELRARLCLSPACAGGGAPQITRRVGLRRVQLVQQPAAPPGPALPNGTSFFFRVNGADIFVMGANLIPSHVFAPEETEQRWRWLLERARDANMNMVRVWGGGRYQPDYFYDLCDELGLMVWQEMMFACALYPRDEAFLELVRREVTHQVSRLATHASIVVWGGNNENEAALRWYQASRDHRDLYVADFVKLYLDTVRPALLSSDADARPIVDTSPSNGFVSSNPYVKRWGNVGVKGDAAAGAWGDVHYYNYQADCEDPSTYPAARFVSEHGFQSFPSFRVYSAALAPEDWSRDSPLLHFRMRHPDGDAQLLEMIARHFHVPPAGVASAQSDETQRALFDSYLYLTQLQQARCYETAFTTWRMMRSEAAQLMGLLYWQLNDIWQGPSWSTLEYDGTPKLAHHVLRRVFAPLLVSGRLHAAGSPAWRLEVSLSSDRTAPTAGVLTVEVVRWDGEGAAVAARARAVAAPSATSAAWGGSLSEAVASAGCDSISSSWVGGALQSALCYVRLRFDPEEAHVEAPDDGFAWLAPFTFAVLPRAHIRVLQVVRLTASRARVVITSNATAAFVSIDSEAVPGAFNDGAFLLTRGSNRSLEFIAQEPFELTTFEKGLRVRSLRDTY</sequence>
<dbReference type="SUPFAM" id="SSF49785">
    <property type="entry name" value="Galactose-binding domain-like"/>
    <property type="match status" value="1"/>
</dbReference>
<dbReference type="Gene3D" id="2.60.40.10">
    <property type="entry name" value="Immunoglobulins"/>
    <property type="match status" value="2"/>
</dbReference>
<keyword evidence="4" id="KW-0325">Glycoprotein</keyword>
<comment type="caution">
    <text evidence="9">The sequence shown here is derived from an EMBL/GenBank/DDBJ whole genome shotgun (WGS) entry which is preliminary data.</text>
</comment>
<dbReference type="SUPFAM" id="SSF49303">
    <property type="entry name" value="beta-Galactosidase/glucuronidase domain"/>
    <property type="match status" value="2"/>
</dbReference>
<reference evidence="9 10" key="1">
    <citation type="journal article" date="2024" name="Science">
        <title>Giant polyketide synthase enzymes in the biosynthesis of giant marine polyether toxins.</title>
        <authorList>
            <person name="Fallon T.R."/>
            <person name="Shende V.V."/>
            <person name="Wierzbicki I.H."/>
            <person name="Pendleton A.L."/>
            <person name="Watervoot N.F."/>
            <person name="Auber R.P."/>
            <person name="Gonzalez D.J."/>
            <person name="Wisecaver J.H."/>
            <person name="Moore B.S."/>
        </authorList>
    </citation>
    <scope>NUCLEOTIDE SEQUENCE [LARGE SCALE GENOMIC DNA]</scope>
    <source>
        <strain evidence="9 10">12B1</strain>
    </source>
</reference>
<dbReference type="Proteomes" id="UP001515480">
    <property type="component" value="Unassembled WGS sequence"/>
</dbReference>
<dbReference type="InterPro" id="IPR036156">
    <property type="entry name" value="Beta-gal/glucu_dom_sf"/>
</dbReference>
<evidence type="ECO:0000256" key="5">
    <source>
        <dbReference type="ARBA" id="ARBA00023295"/>
    </source>
</evidence>
<dbReference type="InterPro" id="IPR041625">
    <property type="entry name" value="Beta-mannosidase_Ig"/>
</dbReference>
<dbReference type="PANTHER" id="PTHR43730">
    <property type="entry name" value="BETA-MANNOSIDASE"/>
    <property type="match status" value="1"/>
</dbReference>
<dbReference type="InterPro" id="IPR013783">
    <property type="entry name" value="Ig-like_fold"/>
</dbReference>
<comment type="catalytic activity">
    <reaction evidence="1">
        <text>Hydrolysis of terminal, non-reducing beta-D-mannose residues in beta-D-mannosides.</text>
        <dbReference type="EC" id="3.2.1.25"/>
    </reaction>
</comment>
<evidence type="ECO:0000259" key="8">
    <source>
        <dbReference type="Pfam" id="PF22666"/>
    </source>
</evidence>
<protein>
    <recommendedName>
        <fullName evidence="2">beta-mannosidase</fullName>
        <ecNumber evidence="2">3.2.1.25</ecNumber>
    </recommendedName>
</protein>
<evidence type="ECO:0000256" key="6">
    <source>
        <dbReference type="SAM" id="MobiDB-lite"/>
    </source>
</evidence>
<name>A0AB34JE19_PRYPA</name>
<gene>
    <name evidence="9" type="ORF">AB1Y20_023450</name>
</gene>
<evidence type="ECO:0000259" key="7">
    <source>
        <dbReference type="Pfam" id="PF17753"/>
    </source>
</evidence>
<dbReference type="FunFam" id="3.20.20.80:FF:000050">
    <property type="entry name" value="Beta-mannosidase B"/>
    <property type="match status" value="1"/>
</dbReference>
<evidence type="ECO:0000313" key="10">
    <source>
        <dbReference type="Proteomes" id="UP001515480"/>
    </source>
</evidence>
<proteinExistence type="predicted"/>
<dbReference type="GO" id="GO:0006516">
    <property type="term" value="P:glycoprotein catabolic process"/>
    <property type="evidence" value="ECO:0007669"/>
    <property type="project" value="TreeGrafter"/>
</dbReference>
<organism evidence="9 10">
    <name type="scientific">Prymnesium parvum</name>
    <name type="common">Toxic golden alga</name>
    <dbReference type="NCBI Taxonomy" id="97485"/>
    <lineage>
        <taxon>Eukaryota</taxon>
        <taxon>Haptista</taxon>
        <taxon>Haptophyta</taxon>
        <taxon>Prymnesiophyceae</taxon>
        <taxon>Prymnesiales</taxon>
        <taxon>Prymnesiaceae</taxon>
        <taxon>Prymnesium</taxon>
    </lineage>
</organism>
<keyword evidence="3" id="KW-0378">Hydrolase</keyword>
<dbReference type="InterPro" id="IPR054593">
    <property type="entry name" value="Beta-mannosidase-like_N2"/>
</dbReference>
<feature type="domain" description="Beta-mannosidase-like galactose-binding" evidence="8">
    <location>
        <begin position="92"/>
        <end position="272"/>
    </location>
</feature>